<accession>A0A972JK79</accession>
<feature type="transmembrane region" description="Helical" evidence="6">
    <location>
        <begin position="211"/>
        <end position="234"/>
    </location>
</feature>
<protein>
    <submittedName>
        <fullName evidence="8">DMT family transporter</fullName>
    </submittedName>
</protein>
<keyword evidence="4 6" id="KW-1133">Transmembrane helix</keyword>
<gene>
    <name evidence="8" type="ORF">HC757_06530</name>
</gene>
<keyword evidence="9" id="KW-1185">Reference proteome</keyword>
<feature type="transmembrane region" description="Helical" evidence="6">
    <location>
        <begin position="117"/>
        <end position="136"/>
    </location>
</feature>
<feature type="transmembrane region" description="Helical" evidence="6">
    <location>
        <begin position="243"/>
        <end position="261"/>
    </location>
</feature>
<dbReference type="Proteomes" id="UP000737113">
    <property type="component" value="Unassembled WGS sequence"/>
</dbReference>
<feature type="transmembrane region" description="Helical" evidence="6">
    <location>
        <begin position="179"/>
        <end position="199"/>
    </location>
</feature>
<dbReference type="AlphaFoldDB" id="A0A972JK79"/>
<keyword evidence="5 6" id="KW-0472">Membrane</keyword>
<evidence type="ECO:0000256" key="4">
    <source>
        <dbReference type="ARBA" id="ARBA00022989"/>
    </source>
</evidence>
<dbReference type="GO" id="GO:0016020">
    <property type="term" value="C:membrane"/>
    <property type="evidence" value="ECO:0007669"/>
    <property type="project" value="UniProtKB-SubCell"/>
</dbReference>
<dbReference type="RefSeq" id="WP_169563506.1">
    <property type="nucleotide sequence ID" value="NZ_JAAXYH010000003.1"/>
</dbReference>
<proteinExistence type="inferred from homology"/>
<evidence type="ECO:0000256" key="2">
    <source>
        <dbReference type="ARBA" id="ARBA00007362"/>
    </source>
</evidence>
<comment type="similarity">
    <text evidence="2">Belongs to the EamA transporter family.</text>
</comment>
<dbReference type="EMBL" id="JAAXYH010000003">
    <property type="protein sequence ID" value="NMH64824.1"/>
    <property type="molecule type" value="Genomic_DNA"/>
</dbReference>
<feature type="transmembrane region" description="Helical" evidence="6">
    <location>
        <begin position="148"/>
        <end position="167"/>
    </location>
</feature>
<evidence type="ECO:0000256" key="1">
    <source>
        <dbReference type="ARBA" id="ARBA00004141"/>
    </source>
</evidence>
<organism evidence="8 9">
    <name type="scientific">Shewanella salipaludis</name>
    <dbReference type="NCBI Taxonomy" id="2723052"/>
    <lineage>
        <taxon>Bacteria</taxon>
        <taxon>Pseudomonadati</taxon>
        <taxon>Pseudomonadota</taxon>
        <taxon>Gammaproteobacteria</taxon>
        <taxon>Alteromonadales</taxon>
        <taxon>Shewanellaceae</taxon>
        <taxon>Shewanella</taxon>
    </lineage>
</organism>
<dbReference type="InterPro" id="IPR037185">
    <property type="entry name" value="EmrE-like"/>
</dbReference>
<dbReference type="PANTHER" id="PTHR32322:SF2">
    <property type="entry name" value="EAMA DOMAIN-CONTAINING PROTEIN"/>
    <property type="match status" value="1"/>
</dbReference>
<dbReference type="SUPFAM" id="SSF103481">
    <property type="entry name" value="Multidrug resistance efflux transporter EmrE"/>
    <property type="match status" value="2"/>
</dbReference>
<reference evidence="8" key="1">
    <citation type="submission" date="2020-04" db="EMBL/GenBank/DDBJ databases">
        <title>Description of Shewanella salipaludis sp. nov., isolated from a salt marsh.</title>
        <authorList>
            <person name="Park S."/>
            <person name="Yoon J.-H."/>
        </authorList>
    </citation>
    <scope>NUCLEOTIDE SEQUENCE</scope>
    <source>
        <strain evidence="8">SHSM-M6</strain>
    </source>
</reference>
<sequence length="301" mass="33252">MTALMYGLMIGVWGFSWIAIKWQQGEVSTEVSILYRFAIAAMLMFIIGKLFNKLQKTTLQQQAFFALQGLCLFCCNFLAFYNATHYIASGLTAVVMASAPIFNAVHGKLFYRIDVSANFWPGMFIGLAGIGLLFGADLAITHWSSQVLLGLGFSLAGTWFFSMGNMISMRNSRNSIQPFTATSYAMAYGCLALLLIIAAKGLSLELDWQPQYVASLLYLAIPASVIGFTVYLMLVDRMGANNAAYLLLITPVIALLVSSLFEGYRWTWYSSLGLMLVLTGNLLTQRKQALFRRGQSAMLEG</sequence>
<evidence type="ECO:0000313" key="9">
    <source>
        <dbReference type="Proteomes" id="UP000737113"/>
    </source>
</evidence>
<evidence type="ECO:0000256" key="5">
    <source>
        <dbReference type="ARBA" id="ARBA00023136"/>
    </source>
</evidence>
<evidence type="ECO:0000313" key="8">
    <source>
        <dbReference type="EMBL" id="NMH64824.1"/>
    </source>
</evidence>
<name>A0A972JK79_9GAMM</name>
<evidence type="ECO:0000259" key="7">
    <source>
        <dbReference type="Pfam" id="PF00892"/>
    </source>
</evidence>
<dbReference type="PANTHER" id="PTHR32322">
    <property type="entry name" value="INNER MEMBRANE TRANSPORTER"/>
    <property type="match status" value="1"/>
</dbReference>
<feature type="transmembrane region" description="Helical" evidence="6">
    <location>
        <begin position="87"/>
        <end position="105"/>
    </location>
</feature>
<evidence type="ECO:0000256" key="3">
    <source>
        <dbReference type="ARBA" id="ARBA00022692"/>
    </source>
</evidence>
<feature type="transmembrane region" description="Helical" evidence="6">
    <location>
        <begin position="33"/>
        <end position="51"/>
    </location>
</feature>
<feature type="domain" description="EamA" evidence="7">
    <location>
        <begin position="8"/>
        <end position="134"/>
    </location>
</feature>
<dbReference type="InterPro" id="IPR000620">
    <property type="entry name" value="EamA_dom"/>
</dbReference>
<feature type="transmembrane region" description="Helical" evidence="6">
    <location>
        <begin position="267"/>
        <end position="284"/>
    </location>
</feature>
<comment type="caution">
    <text evidence="8">The sequence shown here is derived from an EMBL/GenBank/DDBJ whole genome shotgun (WGS) entry which is preliminary data.</text>
</comment>
<evidence type="ECO:0000256" key="6">
    <source>
        <dbReference type="SAM" id="Phobius"/>
    </source>
</evidence>
<keyword evidence="3 6" id="KW-0812">Transmembrane</keyword>
<dbReference type="Pfam" id="PF00892">
    <property type="entry name" value="EamA"/>
    <property type="match status" value="2"/>
</dbReference>
<dbReference type="InterPro" id="IPR050638">
    <property type="entry name" value="AA-Vitamin_Transporters"/>
</dbReference>
<comment type="subcellular location">
    <subcellularLocation>
        <location evidence="1">Membrane</location>
        <topology evidence="1">Multi-pass membrane protein</topology>
    </subcellularLocation>
</comment>
<feature type="transmembrane region" description="Helical" evidence="6">
    <location>
        <begin position="63"/>
        <end position="81"/>
    </location>
</feature>
<feature type="domain" description="EamA" evidence="7">
    <location>
        <begin position="154"/>
        <end position="283"/>
    </location>
</feature>